<accession>A0A9P0CAY2</accession>
<dbReference type="GO" id="GO:0006508">
    <property type="term" value="P:proteolysis"/>
    <property type="evidence" value="ECO:0007669"/>
    <property type="project" value="UniProtKB-KW"/>
</dbReference>
<keyword evidence="11" id="KW-0325">Glycoprotein</keyword>
<dbReference type="GO" id="GO:0008239">
    <property type="term" value="F:dipeptidyl-peptidase activity"/>
    <property type="evidence" value="ECO:0007669"/>
    <property type="project" value="TreeGrafter"/>
</dbReference>
<keyword evidence="8" id="KW-0735">Signal-anchor</keyword>
<evidence type="ECO:0000259" key="16">
    <source>
        <dbReference type="Pfam" id="PF00326"/>
    </source>
</evidence>
<dbReference type="Pfam" id="PF00326">
    <property type="entry name" value="Peptidase_S9"/>
    <property type="match status" value="1"/>
</dbReference>
<reference evidence="18" key="1">
    <citation type="submission" date="2021-12" db="EMBL/GenBank/DDBJ databases">
        <authorList>
            <person name="King R."/>
        </authorList>
    </citation>
    <scope>NUCLEOTIDE SEQUENCE</scope>
</reference>
<dbReference type="GO" id="GO:0008236">
    <property type="term" value="F:serine-type peptidase activity"/>
    <property type="evidence" value="ECO:0007669"/>
    <property type="project" value="UniProtKB-KW"/>
</dbReference>
<evidence type="ECO:0000256" key="11">
    <source>
        <dbReference type="ARBA" id="ARBA00023180"/>
    </source>
</evidence>
<evidence type="ECO:0000256" key="8">
    <source>
        <dbReference type="ARBA" id="ARBA00022968"/>
    </source>
</evidence>
<evidence type="ECO:0000256" key="15">
    <source>
        <dbReference type="SAM" id="Phobius"/>
    </source>
</evidence>
<dbReference type="FunFam" id="3.40.50.1820:FF:000003">
    <property type="entry name" value="Dipeptidyl peptidase 4"/>
    <property type="match status" value="1"/>
</dbReference>
<evidence type="ECO:0000256" key="10">
    <source>
        <dbReference type="ARBA" id="ARBA00023136"/>
    </source>
</evidence>
<dbReference type="Gene3D" id="3.40.50.1820">
    <property type="entry name" value="alpha/beta hydrolase"/>
    <property type="match status" value="1"/>
</dbReference>
<dbReference type="SUPFAM" id="SSF82171">
    <property type="entry name" value="DPP6 N-terminal domain-like"/>
    <property type="match status" value="1"/>
</dbReference>
<feature type="domain" description="Peptidase S9 prolyl oligopeptidase catalytic" evidence="16">
    <location>
        <begin position="653"/>
        <end position="859"/>
    </location>
</feature>
<dbReference type="InterPro" id="IPR029058">
    <property type="entry name" value="AB_hydrolase_fold"/>
</dbReference>
<dbReference type="Proteomes" id="UP001152759">
    <property type="component" value="Chromosome 5"/>
</dbReference>
<dbReference type="PANTHER" id="PTHR11731:SF200">
    <property type="entry name" value="DIPEPTIDYL PEPTIDASE 10, ISOFORM B"/>
    <property type="match status" value="1"/>
</dbReference>
<dbReference type="Pfam" id="PF00930">
    <property type="entry name" value="DPPIV_N"/>
    <property type="match status" value="1"/>
</dbReference>
<sequence length="880" mass="98572">MSDPADNFDDEDLVSSNPNQRNWRGIIIAMLVIAAVLGLIVTSVVLLTPPDDGPRIKGARIRLQDVLNHELTPLRHNGSWISGVELMFRDEWGGISAINATSLAIRTLVSNQTLRRLNPIKFSISADGQFILLVHNVQKLFRHSFLAQYSIYELKTTDLFPLLVGDVKGHPFLLHAEWSSVGQSLIIVHDYDIYYKTAPRDEKTFRVTRTAVPGIISNGVPDWLYEEEILGTNTALWMSSDGNLLLYACFNDSLVGEVKFPWYGTSDDSQQYYPEIRSLRYPKAGTNNPEVSLFVADLSDVSNIKTKLLKPPMMLGQTKGYYFSAVTLISSNEACVVWLNRAQNTSMTTICKSPLWTCIEAQRVSGEGRGWVDPQSAPLFSPDGNVYLTLVPVRDGTSGFFRHIVSVNINKKHMLPLTHGTYEINKIVAWDHEHHLAYYLGVPSDDPAQLHLYSVETEAPITGGPIAKPICLTCPASPNAPPVIHYEGASTTSAKSGSDPSKMFYDAEEEVQEQAPTNEPSTKKKRKKSEEREKLEELYKPCTYHNVVFSPDLSHYVLECLGPGIPTVSLYATNPNGKPRLLTILQNNTKLHERVSKIALPQVKTFPVQISGGYQAHVRLHFPPGLKEEEITRYPLVLHVYGGPGTQLVTDIWKIDWDTYLSSTRDYIVAQIDGRGASGQGYQKLHQVYKRLGSVEVADQLEVTEYLRDNLHVIDKRRVAVWGWSYGGFVSAMLLSTPNQDVFHCGIAVAPVTSWRLYDSAYTERFMGVPNVTGNYKGYEESDLSRRVEGFRDKMLFLVHGTADDNVHLQQSMILARALSNAGVLYRQQIYPDEAHTLSGAKRHLYRSMANFFDDCFRKQVPPDFKAGLRNGGGSTFVDH</sequence>
<dbReference type="GO" id="GO:0004177">
    <property type="term" value="F:aminopeptidase activity"/>
    <property type="evidence" value="ECO:0007669"/>
    <property type="project" value="UniProtKB-KW"/>
</dbReference>
<dbReference type="AlphaFoldDB" id="A0A9P0CAY2"/>
<keyword evidence="9 15" id="KW-1133">Transmembrane helix</keyword>
<protein>
    <recommendedName>
        <fullName evidence="13">Venom dipeptidyl peptidase 4</fullName>
    </recommendedName>
</protein>
<evidence type="ECO:0000256" key="6">
    <source>
        <dbReference type="ARBA" id="ARBA00022801"/>
    </source>
</evidence>
<evidence type="ECO:0000313" key="18">
    <source>
        <dbReference type="EMBL" id="CAH0772528.1"/>
    </source>
</evidence>
<evidence type="ECO:0000256" key="9">
    <source>
        <dbReference type="ARBA" id="ARBA00022989"/>
    </source>
</evidence>
<keyword evidence="10 15" id="KW-0472">Membrane</keyword>
<keyword evidence="4" id="KW-0645">Protease</keyword>
<comment type="subcellular location">
    <subcellularLocation>
        <location evidence="12">Endomembrane system</location>
        <topology evidence="12">Single-pass membrane protein</topology>
    </subcellularLocation>
    <subcellularLocation>
        <location evidence="1">Membrane</location>
        <topology evidence="1">Single-pass type II membrane protein</topology>
    </subcellularLocation>
</comment>
<keyword evidence="3" id="KW-0031">Aminopeptidase</keyword>
<dbReference type="GO" id="GO:0005886">
    <property type="term" value="C:plasma membrane"/>
    <property type="evidence" value="ECO:0007669"/>
    <property type="project" value="TreeGrafter"/>
</dbReference>
<dbReference type="EMBL" id="OU963866">
    <property type="protein sequence ID" value="CAH0772528.1"/>
    <property type="molecule type" value="Genomic_DNA"/>
</dbReference>
<dbReference type="Gene3D" id="2.140.10.30">
    <property type="entry name" value="Dipeptidylpeptidase IV, N-terminal domain"/>
    <property type="match status" value="1"/>
</dbReference>
<evidence type="ECO:0000256" key="5">
    <source>
        <dbReference type="ARBA" id="ARBA00022692"/>
    </source>
</evidence>
<proteinExistence type="inferred from homology"/>
<keyword evidence="6" id="KW-0378">Hydrolase</keyword>
<evidence type="ECO:0000256" key="1">
    <source>
        <dbReference type="ARBA" id="ARBA00004606"/>
    </source>
</evidence>
<evidence type="ECO:0000256" key="13">
    <source>
        <dbReference type="ARBA" id="ARBA00072929"/>
    </source>
</evidence>
<feature type="region of interest" description="Disordered" evidence="14">
    <location>
        <begin position="508"/>
        <end position="532"/>
    </location>
</feature>
<name>A0A9P0CAY2_BEMTA</name>
<keyword evidence="19" id="KW-1185">Reference proteome</keyword>
<gene>
    <name evidence="18" type="ORF">BEMITA_LOCUS9124</name>
</gene>
<dbReference type="InterPro" id="IPR002469">
    <property type="entry name" value="Peptidase_S9B_N"/>
</dbReference>
<dbReference type="InterPro" id="IPR050278">
    <property type="entry name" value="Serine_Prot_S9B/DPPIV"/>
</dbReference>
<evidence type="ECO:0000256" key="2">
    <source>
        <dbReference type="ARBA" id="ARBA00010036"/>
    </source>
</evidence>
<feature type="transmembrane region" description="Helical" evidence="15">
    <location>
        <begin position="26"/>
        <end position="47"/>
    </location>
</feature>
<evidence type="ECO:0000256" key="14">
    <source>
        <dbReference type="SAM" id="MobiDB-lite"/>
    </source>
</evidence>
<feature type="domain" description="Dipeptidylpeptidase IV N-terminal" evidence="17">
    <location>
        <begin position="125"/>
        <end position="477"/>
    </location>
</feature>
<evidence type="ECO:0000256" key="4">
    <source>
        <dbReference type="ARBA" id="ARBA00022670"/>
    </source>
</evidence>
<keyword evidence="7" id="KW-0720">Serine protease</keyword>
<evidence type="ECO:0000259" key="17">
    <source>
        <dbReference type="Pfam" id="PF00930"/>
    </source>
</evidence>
<organism evidence="18 19">
    <name type="scientific">Bemisia tabaci</name>
    <name type="common">Sweetpotato whitefly</name>
    <name type="synonym">Aleurodes tabaci</name>
    <dbReference type="NCBI Taxonomy" id="7038"/>
    <lineage>
        <taxon>Eukaryota</taxon>
        <taxon>Metazoa</taxon>
        <taxon>Ecdysozoa</taxon>
        <taxon>Arthropoda</taxon>
        <taxon>Hexapoda</taxon>
        <taxon>Insecta</taxon>
        <taxon>Pterygota</taxon>
        <taxon>Neoptera</taxon>
        <taxon>Paraneoptera</taxon>
        <taxon>Hemiptera</taxon>
        <taxon>Sternorrhyncha</taxon>
        <taxon>Aleyrodoidea</taxon>
        <taxon>Aleyrodidae</taxon>
        <taxon>Aleyrodinae</taxon>
        <taxon>Bemisia</taxon>
    </lineage>
</organism>
<dbReference type="GO" id="GO:0012505">
    <property type="term" value="C:endomembrane system"/>
    <property type="evidence" value="ECO:0007669"/>
    <property type="project" value="UniProtKB-SubCell"/>
</dbReference>
<evidence type="ECO:0000256" key="3">
    <source>
        <dbReference type="ARBA" id="ARBA00022438"/>
    </source>
</evidence>
<dbReference type="SUPFAM" id="SSF53474">
    <property type="entry name" value="alpha/beta-Hydrolases"/>
    <property type="match status" value="1"/>
</dbReference>
<dbReference type="InterPro" id="IPR001375">
    <property type="entry name" value="Peptidase_S9_cat"/>
</dbReference>
<comment type="similarity">
    <text evidence="2">Belongs to the peptidase S9B family. DPPIV subfamily.</text>
</comment>
<evidence type="ECO:0000256" key="12">
    <source>
        <dbReference type="ARBA" id="ARBA00037847"/>
    </source>
</evidence>
<keyword evidence="5 15" id="KW-0812">Transmembrane</keyword>
<evidence type="ECO:0000313" key="19">
    <source>
        <dbReference type="Proteomes" id="UP001152759"/>
    </source>
</evidence>
<dbReference type="PANTHER" id="PTHR11731">
    <property type="entry name" value="PROTEASE FAMILY S9B,C DIPEPTIDYL-PEPTIDASE IV-RELATED"/>
    <property type="match status" value="1"/>
</dbReference>
<evidence type="ECO:0000256" key="7">
    <source>
        <dbReference type="ARBA" id="ARBA00022825"/>
    </source>
</evidence>